<evidence type="ECO:0000256" key="1">
    <source>
        <dbReference type="ARBA" id="ARBA00008858"/>
    </source>
</evidence>
<evidence type="ECO:0000256" key="3">
    <source>
        <dbReference type="SAM" id="SignalP"/>
    </source>
</evidence>
<accession>A0A0N1HMK4</accession>
<reference evidence="4 5" key="1">
    <citation type="submission" date="2015-06" db="EMBL/GenBank/DDBJ databases">
        <title>Draft genome of the ant-associated black yeast Phialophora attae CBS 131958.</title>
        <authorList>
            <person name="Moreno L.F."/>
            <person name="Stielow B.J."/>
            <person name="de Hoog S."/>
            <person name="Vicente V.A."/>
            <person name="Weiss V.A."/>
            <person name="de Vries M."/>
            <person name="Cruz L.M."/>
            <person name="Souza E.M."/>
        </authorList>
    </citation>
    <scope>NUCLEOTIDE SEQUENCE [LARGE SCALE GENOMIC DNA]</scope>
    <source>
        <strain evidence="4 5">CBS 131958</strain>
    </source>
</reference>
<dbReference type="AlphaFoldDB" id="A0A0N1HMK4"/>
<comment type="caution">
    <text evidence="4">The sequence shown here is derived from an EMBL/GenBank/DDBJ whole genome shotgun (WGS) entry which is preliminary data.</text>
</comment>
<evidence type="ECO:0000313" key="5">
    <source>
        <dbReference type="Proteomes" id="UP000038010"/>
    </source>
</evidence>
<dbReference type="InterPro" id="IPR051236">
    <property type="entry name" value="HAT_RTT109-like"/>
</dbReference>
<dbReference type="PANTHER" id="PTHR31571">
    <property type="entry name" value="ALTERED INHERITANCE OF MITOCHONDRIA PROTEIN 6"/>
    <property type="match status" value="1"/>
</dbReference>
<dbReference type="EMBL" id="LFJN01000034">
    <property type="protein sequence ID" value="KPI36016.1"/>
    <property type="molecule type" value="Genomic_DNA"/>
</dbReference>
<dbReference type="VEuPathDB" id="FungiDB:AB675_1636"/>
<dbReference type="Proteomes" id="UP000038010">
    <property type="component" value="Unassembled WGS sequence"/>
</dbReference>
<comment type="similarity">
    <text evidence="1">Belongs to the AIM6 family.</text>
</comment>
<dbReference type="GO" id="GO:0006629">
    <property type="term" value="P:lipid metabolic process"/>
    <property type="evidence" value="ECO:0007669"/>
    <property type="project" value="InterPro"/>
</dbReference>
<evidence type="ECO:0000256" key="2">
    <source>
        <dbReference type="ARBA" id="ARBA00014286"/>
    </source>
</evidence>
<evidence type="ECO:0000313" key="4">
    <source>
        <dbReference type="EMBL" id="KPI36016.1"/>
    </source>
</evidence>
<protein>
    <recommendedName>
        <fullName evidence="2">Altered inheritance of mitochondria protein 6</fullName>
    </recommendedName>
</protein>
<dbReference type="SUPFAM" id="SSF51695">
    <property type="entry name" value="PLC-like phosphodiesterases"/>
    <property type="match status" value="1"/>
</dbReference>
<dbReference type="PANTHER" id="PTHR31571:SF1">
    <property type="entry name" value="ALTERED INHERITANCE OF MITOCHONDRIA PROTEIN 6"/>
    <property type="match status" value="1"/>
</dbReference>
<keyword evidence="3" id="KW-0732">Signal</keyword>
<proteinExistence type="inferred from homology"/>
<sequence length="327" mass="36318">MIFGLINLITVVLGFGLTFYSEDDDQFLFDSSSIPDDLRHWPTDTTADIHPIACHSHNDYWRKEPLLSALSVGCESVEADVWLHEGDLFVGHNAASLTTHRTLRSLYLDPILSMLDKENPKHALHPELDEPRNGIFDTKPEQSLILLIDFKTYADDTFSAVAAQLEPLRQRHYLTHFNGTDVVQAPLTVVLTGNAPWNRVVESSTYRDMFFDAPLDLMADLDASSATISEATDLSSLVANQNGTADSDLYETTRATSAVDQGQGRSGAAPLNPAAYSPANSYFASVSFKKALFHKLPLPWQFPFRSTLTDEQLEKIRARSVVLTSEV</sequence>
<dbReference type="STRING" id="1664694.A0A0N1HMK4"/>
<gene>
    <name evidence="4" type="ORF">AB675_1636</name>
</gene>
<feature type="signal peptide" evidence="3">
    <location>
        <begin position="1"/>
        <end position="16"/>
    </location>
</feature>
<dbReference type="InterPro" id="IPR017946">
    <property type="entry name" value="PLC-like_Pdiesterase_TIM-brl"/>
</dbReference>
<dbReference type="GeneID" id="28733419"/>
<dbReference type="RefSeq" id="XP_017995979.1">
    <property type="nucleotide sequence ID" value="XM_018141539.1"/>
</dbReference>
<name>A0A0N1HMK4_9EURO</name>
<keyword evidence="5" id="KW-1185">Reference proteome</keyword>
<feature type="chain" id="PRO_5005873483" description="Altered inheritance of mitochondria protein 6" evidence="3">
    <location>
        <begin position="17"/>
        <end position="327"/>
    </location>
</feature>
<dbReference type="OrthoDB" id="4153866at2759"/>
<organism evidence="4 5">
    <name type="scientific">Cyphellophora attinorum</name>
    <dbReference type="NCBI Taxonomy" id="1664694"/>
    <lineage>
        <taxon>Eukaryota</taxon>
        <taxon>Fungi</taxon>
        <taxon>Dikarya</taxon>
        <taxon>Ascomycota</taxon>
        <taxon>Pezizomycotina</taxon>
        <taxon>Eurotiomycetes</taxon>
        <taxon>Chaetothyriomycetidae</taxon>
        <taxon>Chaetothyriales</taxon>
        <taxon>Cyphellophoraceae</taxon>
        <taxon>Cyphellophora</taxon>
    </lineage>
</organism>
<dbReference type="GO" id="GO:0008081">
    <property type="term" value="F:phosphoric diester hydrolase activity"/>
    <property type="evidence" value="ECO:0007669"/>
    <property type="project" value="InterPro"/>
</dbReference>